<accession>A0A3G8LHH4</accession>
<gene>
    <name evidence="2" type="ORF">EGN60_02415</name>
</gene>
<dbReference type="AlphaFoldDB" id="A0A3G8LHH4"/>
<organism evidence="2 3">
    <name type="scientific">Mycoplasma struthionis</name>
    <dbReference type="NCBI Taxonomy" id="538220"/>
    <lineage>
        <taxon>Bacteria</taxon>
        <taxon>Bacillati</taxon>
        <taxon>Mycoplasmatota</taxon>
        <taxon>Mollicutes</taxon>
        <taxon>Mycoplasmataceae</taxon>
        <taxon>Mycoplasma</taxon>
    </lineage>
</organism>
<dbReference type="RefSeq" id="WP_124724490.1">
    <property type="nucleotide sequence ID" value="NZ_CP034044.1"/>
</dbReference>
<dbReference type="Proteomes" id="UP000275883">
    <property type="component" value="Chromosome"/>
</dbReference>
<proteinExistence type="predicted"/>
<dbReference type="EMBL" id="CP034044">
    <property type="protein sequence ID" value="AZG68797.1"/>
    <property type="molecule type" value="Genomic_DNA"/>
</dbReference>
<evidence type="ECO:0000256" key="1">
    <source>
        <dbReference type="SAM" id="Coils"/>
    </source>
</evidence>
<reference evidence="2 3" key="1">
    <citation type="submission" date="2018-11" db="EMBL/GenBank/DDBJ databases">
        <title>Genome sequence of Mycoplasma struthionis sp. nov.</title>
        <authorList>
            <person name="Spergser J."/>
        </authorList>
    </citation>
    <scope>NUCLEOTIDE SEQUENCE [LARGE SCALE GENOMIC DNA]</scope>
    <source>
        <strain evidence="2 3">237IA</strain>
    </source>
</reference>
<keyword evidence="1" id="KW-0175">Coiled coil</keyword>
<dbReference type="KEGG" id="mstr:EGN60_02415"/>
<evidence type="ECO:0000313" key="2">
    <source>
        <dbReference type="EMBL" id="AZG68797.1"/>
    </source>
</evidence>
<name>A0A3G8LHH4_9MOLU</name>
<feature type="coiled-coil region" evidence="1">
    <location>
        <begin position="69"/>
        <end position="96"/>
    </location>
</feature>
<protein>
    <submittedName>
        <fullName evidence="2">Uncharacterized protein</fullName>
    </submittedName>
</protein>
<evidence type="ECO:0000313" key="3">
    <source>
        <dbReference type="Proteomes" id="UP000275883"/>
    </source>
</evidence>
<sequence>MKNQKNTVNFTNQKKQLKKEAIEFIKAQNKIYSFFKIENNRINDLNSLSLSEILKIIFNKDLFKNSLESKNIKNQIESFKNSLKEIQNLYQIYENVEEFDEFKKELEDFENDIKNLK</sequence>
<keyword evidence="3" id="KW-1185">Reference proteome</keyword>